<gene>
    <name evidence="2" type="ORF">UFOVP244_100</name>
</gene>
<name>A0A6J7WWZ1_9CAUD</name>
<sequence length="166" mass="19542">MKKDSSSLENTKNFQNKLLLHVVFYGTIVKISLISTFLVTLAMVFSIQRNYIIAAYLGCAYLLWFMVIGLASLLDLKDGRLEFLTKTVPKYIKNQPIEMGDGRYNVATYNPYRKIFYLEGDLLEMRELSERKVADYLVNTYCKDVYPFKNMLNRYLNTYHKYLKHL</sequence>
<feature type="transmembrane region" description="Helical" evidence="1">
    <location>
        <begin position="51"/>
        <end position="74"/>
    </location>
</feature>
<evidence type="ECO:0000313" key="2">
    <source>
        <dbReference type="EMBL" id="CAB5221182.1"/>
    </source>
</evidence>
<keyword evidence="1" id="KW-0472">Membrane</keyword>
<keyword evidence="1" id="KW-1133">Transmembrane helix</keyword>
<dbReference type="EMBL" id="LR798292">
    <property type="protein sequence ID" value="CAB5221182.1"/>
    <property type="molecule type" value="Genomic_DNA"/>
</dbReference>
<reference evidence="2" key="1">
    <citation type="submission" date="2020-05" db="EMBL/GenBank/DDBJ databases">
        <authorList>
            <person name="Chiriac C."/>
            <person name="Salcher M."/>
            <person name="Ghai R."/>
            <person name="Kavagutti S V."/>
        </authorList>
    </citation>
    <scope>NUCLEOTIDE SEQUENCE</scope>
</reference>
<accession>A0A6J7WWZ1</accession>
<evidence type="ECO:0000256" key="1">
    <source>
        <dbReference type="SAM" id="Phobius"/>
    </source>
</evidence>
<feature type="transmembrane region" description="Helical" evidence="1">
    <location>
        <begin position="20"/>
        <end position="45"/>
    </location>
</feature>
<keyword evidence="1" id="KW-0812">Transmembrane</keyword>
<protein>
    <submittedName>
        <fullName evidence="2">Uncharacterized protein</fullName>
    </submittedName>
</protein>
<proteinExistence type="predicted"/>
<organism evidence="2">
    <name type="scientific">uncultured Caudovirales phage</name>
    <dbReference type="NCBI Taxonomy" id="2100421"/>
    <lineage>
        <taxon>Viruses</taxon>
        <taxon>Duplodnaviria</taxon>
        <taxon>Heunggongvirae</taxon>
        <taxon>Uroviricota</taxon>
        <taxon>Caudoviricetes</taxon>
        <taxon>Peduoviridae</taxon>
        <taxon>Maltschvirus</taxon>
        <taxon>Maltschvirus maltsch</taxon>
    </lineage>
</organism>